<reference evidence="2" key="1">
    <citation type="submission" date="2017-08" db="EMBL/GenBank/DDBJ databases">
        <title>A dynamic microbial community with high functional redundancy inhabits the cold, oxic subseafloor aquifer.</title>
        <authorList>
            <person name="Tully B.J."/>
            <person name="Wheat C.G."/>
            <person name="Glazer B.T."/>
            <person name="Huber J.A."/>
        </authorList>
    </citation>
    <scope>NUCLEOTIDE SEQUENCE [LARGE SCALE GENOMIC DNA]</scope>
</reference>
<evidence type="ECO:0000313" key="1">
    <source>
        <dbReference type="EMBL" id="PCJ43361.1"/>
    </source>
</evidence>
<comment type="caution">
    <text evidence="1">The sequence shown here is derived from an EMBL/GenBank/DDBJ whole genome shotgun (WGS) entry which is preliminary data.</text>
</comment>
<dbReference type="Proteomes" id="UP000228987">
    <property type="component" value="Unassembled WGS sequence"/>
</dbReference>
<evidence type="ECO:0000313" key="2">
    <source>
        <dbReference type="Proteomes" id="UP000228987"/>
    </source>
</evidence>
<proteinExistence type="predicted"/>
<accession>A0A2A5CIN5</accession>
<name>A0A2A5CIN5_9GAMM</name>
<gene>
    <name evidence="1" type="ORF">COA71_00365</name>
</gene>
<protein>
    <submittedName>
        <fullName evidence="1">Uncharacterized protein</fullName>
    </submittedName>
</protein>
<organism evidence="1 2">
    <name type="scientific">SAR86 cluster bacterium</name>
    <dbReference type="NCBI Taxonomy" id="2030880"/>
    <lineage>
        <taxon>Bacteria</taxon>
        <taxon>Pseudomonadati</taxon>
        <taxon>Pseudomonadota</taxon>
        <taxon>Gammaproteobacteria</taxon>
        <taxon>SAR86 cluster</taxon>
    </lineage>
</organism>
<dbReference type="AlphaFoldDB" id="A0A2A5CIN5"/>
<dbReference type="EMBL" id="NVWI01000001">
    <property type="protein sequence ID" value="PCJ43361.1"/>
    <property type="molecule type" value="Genomic_DNA"/>
</dbReference>
<sequence>MNYRHDANQYLASAGEKLNTQKVQDLKYAALELRMAMEAITYDRAIAYKDEFPPEEFQTWQPRKVMRVLLDIDPIADKDSTISFGLEEEYGVQAPVMTSLGTEKVLNMNTLSKHYDALGSYLHIQSMKQVREGKKLNTDKMRTRLKDITVFLKAVLSSPVFNSTMGSFATIKCLECNKPVRKRIPHDKETLGAECFECHSTYTLSLQENGQVEWKPHHRQVLCGNPDCDEEALVWEHEEKIGRFWTCPGCKGTNEFAAGVLFIPFKEDKISES</sequence>